<evidence type="ECO:0000313" key="3">
    <source>
        <dbReference type="Proteomes" id="UP001432060"/>
    </source>
</evidence>
<feature type="transmembrane region" description="Helical" evidence="1">
    <location>
        <begin position="189"/>
        <end position="212"/>
    </location>
</feature>
<feature type="transmembrane region" description="Helical" evidence="1">
    <location>
        <begin position="23"/>
        <end position="47"/>
    </location>
</feature>
<dbReference type="Pfam" id="PF17198">
    <property type="entry name" value="AveC_like"/>
    <property type="match status" value="1"/>
</dbReference>
<protein>
    <submittedName>
        <fullName evidence="2">Spirocyclase AveC family protein</fullName>
    </submittedName>
</protein>
<proteinExistence type="predicted"/>
<keyword evidence="1" id="KW-0812">Transmembrane</keyword>
<keyword evidence="1" id="KW-0472">Membrane</keyword>
<keyword evidence="1" id="KW-1133">Transmembrane helix</keyword>
<feature type="transmembrane region" description="Helical" evidence="1">
    <location>
        <begin position="283"/>
        <end position="303"/>
    </location>
</feature>
<feature type="transmembrane region" description="Helical" evidence="1">
    <location>
        <begin position="102"/>
        <end position="120"/>
    </location>
</feature>
<organism evidence="2 3">
    <name type="scientific">Streptomyces melanogenes</name>
    <dbReference type="NCBI Taxonomy" id="67326"/>
    <lineage>
        <taxon>Bacteria</taxon>
        <taxon>Bacillati</taxon>
        <taxon>Actinomycetota</taxon>
        <taxon>Actinomycetes</taxon>
        <taxon>Kitasatosporales</taxon>
        <taxon>Streptomycetaceae</taxon>
        <taxon>Streptomyces</taxon>
    </lineage>
</organism>
<feature type="transmembrane region" description="Helical" evidence="1">
    <location>
        <begin position="151"/>
        <end position="177"/>
    </location>
</feature>
<dbReference type="Proteomes" id="UP001432060">
    <property type="component" value="Chromosome"/>
</dbReference>
<sequence>MRPVAPDAEPAEFRPRPLILMPVTGWATIGALCLAVATWSVGGWLLNGGVDIHLPQVGQRGLTQGRFLALVAFQAAVLLLFLGLVGYVVWQCRRQRRFTFDASLLLAYMSMFWVEPLLGVPHPSLVYSTGLPLTPSWGPSLPGWPNAGTEYWVGLITSGPISHGAMVACPLATAWLMNRTVRHGPDISAARFALLALAWCYLIDWSLEYLYIVVGGSSYANTNLLPTLALFSGHWYQFPTLRLWNSPFLWSYIAFLIRHHYLTRGPDSTILRGSSPLTPKARTAARTLALIGVMDLAYLLAIGQNVLLTLGDPGLPADLPPHFYVPGGAP</sequence>
<dbReference type="InterPro" id="IPR033459">
    <property type="entry name" value="AveC-like"/>
</dbReference>
<name>A0ABZ1XBL5_9ACTN</name>
<dbReference type="RefSeq" id="WP_329394520.1">
    <property type="nucleotide sequence ID" value="NZ_CP109019.1"/>
</dbReference>
<accession>A0ABZ1XBL5</accession>
<feature type="transmembrane region" description="Helical" evidence="1">
    <location>
        <begin position="67"/>
        <end position="90"/>
    </location>
</feature>
<evidence type="ECO:0000256" key="1">
    <source>
        <dbReference type="SAM" id="Phobius"/>
    </source>
</evidence>
<feature type="transmembrane region" description="Helical" evidence="1">
    <location>
        <begin position="243"/>
        <end position="262"/>
    </location>
</feature>
<dbReference type="EMBL" id="CP109019">
    <property type="protein sequence ID" value="WUT80717.1"/>
    <property type="molecule type" value="Genomic_DNA"/>
</dbReference>
<reference evidence="2" key="1">
    <citation type="submission" date="2022-10" db="EMBL/GenBank/DDBJ databases">
        <title>The complete genomes of actinobacterial strains from the NBC collection.</title>
        <authorList>
            <person name="Joergensen T.S."/>
            <person name="Alvarez Arevalo M."/>
            <person name="Sterndorff E.B."/>
            <person name="Faurdal D."/>
            <person name="Vuksanovic O."/>
            <person name="Mourched A.-S."/>
            <person name="Charusanti P."/>
            <person name="Shaw S."/>
            <person name="Blin K."/>
            <person name="Weber T."/>
        </authorList>
    </citation>
    <scope>NUCLEOTIDE SEQUENCE</scope>
    <source>
        <strain evidence="2">NBC_00668</strain>
    </source>
</reference>
<gene>
    <name evidence="2" type="ORF">OG515_00170</name>
</gene>
<evidence type="ECO:0000313" key="2">
    <source>
        <dbReference type="EMBL" id="WUT80717.1"/>
    </source>
</evidence>
<keyword evidence="3" id="KW-1185">Reference proteome</keyword>